<gene>
    <name evidence="5" type="ORF">GLW04_07005</name>
</gene>
<evidence type="ECO:0000256" key="3">
    <source>
        <dbReference type="ARBA" id="ARBA00023163"/>
    </source>
</evidence>
<dbReference type="SMART" id="SM00895">
    <property type="entry name" value="FCD"/>
    <property type="match status" value="1"/>
</dbReference>
<organism evidence="5 6">
    <name type="scientific">Halobacillus litoralis</name>
    <dbReference type="NCBI Taxonomy" id="45668"/>
    <lineage>
        <taxon>Bacteria</taxon>
        <taxon>Bacillati</taxon>
        <taxon>Bacillota</taxon>
        <taxon>Bacilli</taxon>
        <taxon>Bacillales</taxon>
        <taxon>Bacillaceae</taxon>
        <taxon>Halobacillus</taxon>
    </lineage>
</organism>
<keyword evidence="3" id="KW-0804">Transcription</keyword>
<dbReference type="SUPFAM" id="SSF48008">
    <property type="entry name" value="GntR ligand-binding domain-like"/>
    <property type="match status" value="1"/>
</dbReference>
<evidence type="ECO:0000313" key="5">
    <source>
        <dbReference type="EMBL" id="MYL19634.1"/>
    </source>
</evidence>
<accession>A0A845E1Q6</accession>
<dbReference type="Proteomes" id="UP000460949">
    <property type="component" value="Unassembled WGS sequence"/>
</dbReference>
<dbReference type="EMBL" id="WMET01000001">
    <property type="protein sequence ID" value="MYL19634.1"/>
    <property type="molecule type" value="Genomic_DNA"/>
</dbReference>
<dbReference type="PANTHER" id="PTHR43537:SF24">
    <property type="entry name" value="GLUCONATE OPERON TRANSCRIPTIONAL REPRESSOR"/>
    <property type="match status" value="1"/>
</dbReference>
<dbReference type="Pfam" id="PF07729">
    <property type="entry name" value="FCD"/>
    <property type="match status" value="1"/>
</dbReference>
<dbReference type="GO" id="GO:0003677">
    <property type="term" value="F:DNA binding"/>
    <property type="evidence" value="ECO:0007669"/>
    <property type="project" value="UniProtKB-KW"/>
</dbReference>
<name>A0A845E1Q6_9BACI</name>
<dbReference type="InterPro" id="IPR036388">
    <property type="entry name" value="WH-like_DNA-bd_sf"/>
</dbReference>
<dbReference type="PRINTS" id="PR00035">
    <property type="entry name" value="HTHGNTR"/>
</dbReference>
<sequence>MREQSSVSTEPHTRVEEMKERLAPIIHHVSERKLPARAYQILRLAIRNLKLLPGPTILEREIAEVLDMSRTPVREALIRLQTEGVVHLIPRKGFEVEPISAKDLKEIYEVVEMLEGLAAGLAVSVMDGDDLDHLEELISQQEQALSHNDLDEWARLDNLFHFTIIEHAGNQRLANVIDVHADQLYRARLLTINKRPLPLQSIVEHRAIAACMKAGNAEAAQASMQSHRKRARNEILEVLEEDQDSM</sequence>
<proteinExistence type="predicted"/>
<dbReference type="SUPFAM" id="SSF46785">
    <property type="entry name" value="Winged helix' DNA-binding domain"/>
    <property type="match status" value="1"/>
</dbReference>
<protein>
    <submittedName>
        <fullName evidence="5">FCD domain-containing protein</fullName>
    </submittedName>
</protein>
<dbReference type="InterPro" id="IPR011711">
    <property type="entry name" value="GntR_C"/>
</dbReference>
<dbReference type="Gene3D" id="1.10.10.10">
    <property type="entry name" value="Winged helix-like DNA-binding domain superfamily/Winged helix DNA-binding domain"/>
    <property type="match status" value="1"/>
</dbReference>
<feature type="domain" description="HTH gntR-type" evidence="4">
    <location>
        <begin position="32"/>
        <end position="99"/>
    </location>
</feature>
<dbReference type="OrthoDB" id="9781630at2"/>
<keyword evidence="1" id="KW-0805">Transcription regulation</keyword>
<dbReference type="SMART" id="SM00345">
    <property type="entry name" value="HTH_GNTR"/>
    <property type="match status" value="1"/>
</dbReference>
<dbReference type="Gene3D" id="1.20.120.530">
    <property type="entry name" value="GntR ligand-binding domain-like"/>
    <property type="match status" value="1"/>
</dbReference>
<dbReference type="InterPro" id="IPR000524">
    <property type="entry name" value="Tscrpt_reg_HTH_GntR"/>
</dbReference>
<evidence type="ECO:0000313" key="6">
    <source>
        <dbReference type="Proteomes" id="UP000460949"/>
    </source>
</evidence>
<reference evidence="5 6" key="1">
    <citation type="submission" date="2019-11" db="EMBL/GenBank/DDBJ databases">
        <title>Genome sequences of 17 halophilic strains isolated from different environments.</title>
        <authorList>
            <person name="Furrow R.E."/>
        </authorList>
    </citation>
    <scope>NUCLEOTIDE SEQUENCE [LARGE SCALE GENOMIC DNA]</scope>
    <source>
        <strain evidence="5 6">22511_23_Filter</strain>
    </source>
</reference>
<dbReference type="AlphaFoldDB" id="A0A845E1Q6"/>
<evidence type="ECO:0000256" key="1">
    <source>
        <dbReference type="ARBA" id="ARBA00023015"/>
    </source>
</evidence>
<evidence type="ECO:0000259" key="4">
    <source>
        <dbReference type="PROSITE" id="PS50949"/>
    </source>
</evidence>
<dbReference type="GO" id="GO:0003700">
    <property type="term" value="F:DNA-binding transcription factor activity"/>
    <property type="evidence" value="ECO:0007669"/>
    <property type="project" value="InterPro"/>
</dbReference>
<evidence type="ECO:0000256" key="2">
    <source>
        <dbReference type="ARBA" id="ARBA00023125"/>
    </source>
</evidence>
<dbReference type="InterPro" id="IPR036390">
    <property type="entry name" value="WH_DNA-bd_sf"/>
</dbReference>
<comment type="caution">
    <text evidence="5">The sequence shown here is derived from an EMBL/GenBank/DDBJ whole genome shotgun (WGS) entry which is preliminary data.</text>
</comment>
<dbReference type="Pfam" id="PF00392">
    <property type="entry name" value="GntR"/>
    <property type="match status" value="1"/>
</dbReference>
<dbReference type="PROSITE" id="PS50949">
    <property type="entry name" value="HTH_GNTR"/>
    <property type="match status" value="1"/>
</dbReference>
<dbReference type="PANTHER" id="PTHR43537">
    <property type="entry name" value="TRANSCRIPTIONAL REGULATOR, GNTR FAMILY"/>
    <property type="match status" value="1"/>
</dbReference>
<keyword evidence="2" id="KW-0238">DNA-binding</keyword>
<dbReference type="InterPro" id="IPR008920">
    <property type="entry name" value="TF_FadR/GntR_C"/>
</dbReference>